<dbReference type="EMBL" id="GHWJ01010381">
    <property type="protein sequence ID" value="NOV43118.1"/>
    <property type="molecule type" value="Transcribed_RNA"/>
</dbReference>
<evidence type="ECO:0000313" key="2">
    <source>
        <dbReference type="EMBL" id="NOV43118.1"/>
    </source>
</evidence>
<keyword evidence="1" id="KW-0732">Signal</keyword>
<feature type="chain" id="PRO_5026830512" evidence="1">
    <location>
        <begin position="22"/>
        <end position="86"/>
    </location>
</feature>
<accession>A0A6M2DD58</accession>
<reference evidence="2" key="1">
    <citation type="submission" date="2019-09" db="EMBL/GenBank/DDBJ databases">
        <title>Organ-specific transcriptomic study of the physiology of the cattle tick, Rhipicephalus microplus.</title>
        <authorList>
            <person name="Tirloni L."/>
            <person name="Braz G."/>
            <person name="Gandara A.C.P."/>
            <person name="Sabadin G.A."/>
            <person name="da Silva R.M."/>
            <person name="Guizzo M.G."/>
            <person name="Machado J.A."/>
            <person name="Costa E.P."/>
            <person name="Gomes H.F."/>
            <person name="Moraes J."/>
            <person name="Mota M.B.S."/>
            <person name="Mesquita R.D."/>
            <person name="Alvarenga P.H."/>
            <person name="Alves F."/>
            <person name="Seixas A."/>
            <person name="da Fonseca R.N."/>
            <person name="Fogaca A."/>
            <person name="Logullo C."/>
            <person name="Tanaka A."/>
            <person name="Daffre S."/>
            <person name="Termignoni C."/>
            <person name="Vaz I.S.Jr."/>
            <person name="Oliveira P.L."/>
            <person name="Ribeiro J.M."/>
        </authorList>
    </citation>
    <scope>NUCLEOTIDE SEQUENCE</scope>
    <source>
        <strain evidence="2">Porto Alegre</strain>
    </source>
</reference>
<proteinExistence type="predicted"/>
<dbReference type="AlphaFoldDB" id="A0A6M2DD58"/>
<name>A0A6M2DD58_RHIMP</name>
<protein>
    <submittedName>
        <fullName evidence="2">Putative secreted protein synganglion overexpressed</fullName>
    </submittedName>
</protein>
<feature type="signal peptide" evidence="1">
    <location>
        <begin position="1"/>
        <end position="21"/>
    </location>
</feature>
<evidence type="ECO:0000256" key="1">
    <source>
        <dbReference type="SAM" id="SignalP"/>
    </source>
</evidence>
<sequence length="86" mass="10036">MRETVMHMLFCVWCFVPSMRHLYRLQQDREFGTGRYWETGDHWVVHVLNLLRLSGKQAYLFCPQSCGLYALHNNGVNGETLVSASE</sequence>
<organism evidence="2">
    <name type="scientific">Rhipicephalus microplus</name>
    <name type="common">Cattle tick</name>
    <name type="synonym">Boophilus microplus</name>
    <dbReference type="NCBI Taxonomy" id="6941"/>
    <lineage>
        <taxon>Eukaryota</taxon>
        <taxon>Metazoa</taxon>
        <taxon>Ecdysozoa</taxon>
        <taxon>Arthropoda</taxon>
        <taxon>Chelicerata</taxon>
        <taxon>Arachnida</taxon>
        <taxon>Acari</taxon>
        <taxon>Parasitiformes</taxon>
        <taxon>Ixodida</taxon>
        <taxon>Ixodoidea</taxon>
        <taxon>Ixodidae</taxon>
        <taxon>Rhipicephalinae</taxon>
        <taxon>Rhipicephalus</taxon>
        <taxon>Boophilus</taxon>
    </lineage>
</organism>